<accession>W4FYJ3</accession>
<evidence type="ECO:0000313" key="1">
    <source>
        <dbReference type="EMBL" id="ETV72041.1"/>
    </source>
</evidence>
<dbReference type="EMBL" id="KI913156">
    <property type="protein sequence ID" value="ETV72041.1"/>
    <property type="molecule type" value="Genomic_DNA"/>
</dbReference>
<gene>
    <name evidence="1" type="ORF">H257_12842</name>
</gene>
<dbReference type="OrthoDB" id="78568at2759"/>
<dbReference type="RefSeq" id="XP_009838484.1">
    <property type="nucleotide sequence ID" value="XM_009840182.1"/>
</dbReference>
<name>W4FYJ3_APHAT</name>
<dbReference type="GeneID" id="20814838"/>
<dbReference type="AlphaFoldDB" id="W4FYJ3"/>
<proteinExistence type="predicted"/>
<sequence length="229" mass="24958">MKDFVSGYKRKYAQLKDTGEVPMTVGKAPLSVAGYRFLAAAALTSKTDYALHITPHSFLGVCWNLMARAVSASTLRYEHVSWKNDALEIQYGAMKNDQDGQMSFARHVLGVLLFTRGANLSSSPSLLFGYNAKERFSTWLRNTCSNSENDIVSMGLAIEDIGTHFFRKGVANSLSNCPGGPQAVSIWLRAGWSLGSVQGQYIFEGSGGDQFVGRAATGNAKILIIRLCE</sequence>
<dbReference type="VEuPathDB" id="FungiDB:H257_12842"/>
<protein>
    <submittedName>
        <fullName evidence="1">Uncharacterized protein</fullName>
    </submittedName>
</protein>
<organism evidence="1">
    <name type="scientific">Aphanomyces astaci</name>
    <name type="common">Crayfish plague agent</name>
    <dbReference type="NCBI Taxonomy" id="112090"/>
    <lineage>
        <taxon>Eukaryota</taxon>
        <taxon>Sar</taxon>
        <taxon>Stramenopiles</taxon>
        <taxon>Oomycota</taxon>
        <taxon>Saprolegniomycetes</taxon>
        <taxon>Saprolegniales</taxon>
        <taxon>Verrucalvaceae</taxon>
        <taxon>Aphanomyces</taxon>
    </lineage>
</organism>
<reference evidence="1" key="1">
    <citation type="submission" date="2013-12" db="EMBL/GenBank/DDBJ databases">
        <title>The Genome Sequence of Aphanomyces astaci APO3.</title>
        <authorList>
            <consortium name="The Broad Institute Genomics Platform"/>
            <person name="Russ C."/>
            <person name="Tyler B."/>
            <person name="van West P."/>
            <person name="Dieguez-Uribeondo J."/>
            <person name="Young S.K."/>
            <person name="Zeng Q."/>
            <person name="Gargeya S."/>
            <person name="Fitzgerald M."/>
            <person name="Abouelleil A."/>
            <person name="Alvarado L."/>
            <person name="Chapman S.B."/>
            <person name="Gainer-Dewar J."/>
            <person name="Goldberg J."/>
            <person name="Griggs A."/>
            <person name="Gujja S."/>
            <person name="Hansen M."/>
            <person name="Howarth C."/>
            <person name="Imamovic A."/>
            <person name="Ireland A."/>
            <person name="Larimer J."/>
            <person name="McCowan C."/>
            <person name="Murphy C."/>
            <person name="Pearson M."/>
            <person name="Poon T.W."/>
            <person name="Priest M."/>
            <person name="Roberts A."/>
            <person name="Saif S."/>
            <person name="Shea T."/>
            <person name="Sykes S."/>
            <person name="Wortman J."/>
            <person name="Nusbaum C."/>
            <person name="Birren B."/>
        </authorList>
    </citation>
    <scope>NUCLEOTIDE SEQUENCE [LARGE SCALE GENOMIC DNA]</scope>
    <source>
        <strain evidence="1">APO3</strain>
    </source>
</reference>